<gene>
    <name evidence="2" type="ORF">QDQ28_14260</name>
</gene>
<accession>A0AAP4EGH4</accession>
<evidence type="ECO:0000256" key="1">
    <source>
        <dbReference type="SAM" id="Phobius"/>
    </source>
</evidence>
<feature type="transmembrane region" description="Helical" evidence="1">
    <location>
        <begin position="6"/>
        <end position="23"/>
    </location>
</feature>
<evidence type="ECO:0000313" key="2">
    <source>
        <dbReference type="EMBL" id="MDH2337339.1"/>
    </source>
</evidence>
<dbReference type="Proteomes" id="UP001222958">
    <property type="component" value="Unassembled WGS sequence"/>
</dbReference>
<dbReference type="RefSeq" id="WP_279858302.1">
    <property type="nucleotide sequence ID" value="NZ_CP143535.1"/>
</dbReference>
<keyword evidence="1" id="KW-0812">Transmembrane</keyword>
<protein>
    <submittedName>
        <fullName evidence="2">Uncharacterized protein</fullName>
    </submittedName>
</protein>
<evidence type="ECO:0000313" key="3">
    <source>
        <dbReference type="Proteomes" id="UP001222958"/>
    </source>
</evidence>
<keyword evidence="1" id="KW-0472">Membrane</keyword>
<reference evidence="2" key="1">
    <citation type="submission" date="2023-04" db="EMBL/GenBank/DDBJ databases">
        <title>Epidemiological investigation of Clostridium perfringens isolated from cattle.</title>
        <authorList>
            <person name="Tian R."/>
        </authorList>
    </citation>
    <scope>NUCLEOTIDE SEQUENCE</scope>
    <source>
        <strain evidence="2">ZWCP172</strain>
    </source>
</reference>
<comment type="caution">
    <text evidence="2">The sequence shown here is derived from an EMBL/GenBank/DDBJ whole genome shotgun (WGS) entry which is preliminary data.</text>
</comment>
<dbReference type="AlphaFoldDB" id="A0AAP4EGH4"/>
<keyword evidence="1" id="KW-1133">Transmembrane helix</keyword>
<dbReference type="EMBL" id="JARVUX010000012">
    <property type="protein sequence ID" value="MDH2337339.1"/>
    <property type="molecule type" value="Genomic_DNA"/>
</dbReference>
<sequence length="53" mass="5859">MTETGAMICQVLSIISLMFLFFLEAIEKELGKCNLKPLKVAALVVILIYVSNV</sequence>
<name>A0AAP4EGH4_CLOPF</name>
<organism evidence="2 3">
    <name type="scientific">Clostridium perfringens</name>
    <dbReference type="NCBI Taxonomy" id="1502"/>
    <lineage>
        <taxon>Bacteria</taxon>
        <taxon>Bacillati</taxon>
        <taxon>Bacillota</taxon>
        <taxon>Clostridia</taxon>
        <taxon>Eubacteriales</taxon>
        <taxon>Clostridiaceae</taxon>
        <taxon>Clostridium</taxon>
    </lineage>
</organism>
<proteinExistence type="predicted"/>